<dbReference type="InterPro" id="IPR035919">
    <property type="entry name" value="EAL_sf"/>
</dbReference>
<dbReference type="Proteomes" id="UP000254875">
    <property type="component" value="Unassembled WGS sequence"/>
</dbReference>
<dbReference type="SUPFAM" id="SSF55781">
    <property type="entry name" value="GAF domain-like"/>
    <property type="match status" value="1"/>
</dbReference>
<dbReference type="InterPro" id="IPR035965">
    <property type="entry name" value="PAS-like_dom_sf"/>
</dbReference>
<dbReference type="AlphaFoldDB" id="A0A370N0F5"/>
<dbReference type="Gene3D" id="3.30.450.40">
    <property type="match status" value="1"/>
</dbReference>
<evidence type="ECO:0000313" key="7">
    <source>
        <dbReference type="Proteomes" id="UP000254875"/>
    </source>
</evidence>
<dbReference type="SMART" id="SM00052">
    <property type="entry name" value="EAL"/>
    <property type="match status" value="1"/>
</dbReference>
<sequence length="780" mass="85457">MNQLSTASVSCGPGDAITTHAAGDPCATARIDARALLQCASECALEVERHLLSLAVNETDTAIVVTDPDGTTIYVNDGFTRMLGYTQADMQGKVPSAIVTGRYTDEETLAYVRERVMARDSFRAEILVYDRLGKPLWISAVVNAVKNRHGECTSMVGVWTDITHTKMHEVLQHKVLHAMAREAPIFNVMLLICLEVERIAPEVIVSIRCLDKEQKLRILGAPSLPGHYVKAIDGVVLGHEIGGREVPGLEGQLVTFAEQPATSFWGRQKELAQSCGLATYWWHTITSSDGRTLGTLAFYFRESRHPDNLHRRLADVSLDLGSLALEREASKDNIRRLAYYDSLTGLPNRSALMALTESLIADATRKGQTLALLFLDLDRFKQVNDTFGHSAGDTLLCGVARRIEACMFESDLVGRLAGDEFVIVLTPCDAEEAALRCASIMAKLSEPIMVGSMTITPTASVGIALFPQHGNDVHTLLLHADSAMYRAKSAGQHRYSLFDPELNRIAEENLKLGRALREALRTDQLQLHYQPQVSLEDGSIHGVEALARWRHPDFGTISPERFVALAEESGLIASLDRWVQRKACSQLSAWRCLGLAIPHISVNVSPTTFCDRAFPERIAQMLDEHGLCPSDLTLEVTEGVLLDKVSGALANLSAVHALGVGLSIDDFGTGYSSLSYLYRMPVDELKLDKSFVCELESNESARTLAGAVMSIGASLLLDVVAEGIESDAQMRTLQDLGCRVAQGYLFARPMTAEMLVEWMKEPARTLPAFKPPAGMVRRGK</sequence>
<dbReference type="NCBIfam" id="TIGR00254">
    <property type="entry name" value="GGDEF"/>
    <property type="match status" value="1"/>
</dbReference>
<dbReference type="PROSITE" id="PS50887">
    <property type="entry name" value="GGDEF"/>
    <property type="match status" value="1"/>
</dbReference>
<dbReference type="CDD" id="cd01949">
    <property type="entry name" value="GGDEF"/>
    <property type="match status" value="1"/>
</dbReference>
<name>A0A370N0F5_9BURK</name>
<dbReference type="InterPro" id="IPR029016">
    <property type="entry name" value="GAF-like_dom_sf"/>
</dbReference>
<dbReference type="EMBL" id="QHKS01000026">
    <property type="protein sequence ID" value="RDJ99100.1"/>
    <property type="molecule type" value="Genomic_DNA"/>
</dbReference>
<evidence type="ECO:0000256" key="1">
    <source>
        <dbReference type="ARBA" id="ARBA00051114"/>
    </source>
</evidence>
<dbReference type="FunFam" id="3.30.70.270:FF:000001">
    <property type="entry name" value="Diguanylate cyclase domain protein"/>
    <property type="match status" value="1"/>
</dbReference>
<comment type="catalytic activity">
    <reaction evidence="1">
        <text>3',3'-c-di-GMP + H2O = 5'-phosphoguanylyl(3'-&gt;5')guanosine + H(+)</text>
        <dbReference type="Rhea" id="RHEA:24902"/>
        <dbReference type="ChEBI" id="CHEBI:15377"/>
        <dbReference type="ChEBI" id="CHEBI:15378"/>
        <dbReference type="ChEBI" id="CHEBI:58754"/>
        <dbReference type="ChEBI" id="CHEBI:58805"/>
        <dbReference type="EC" id="3.1.4.52"/>
    </reaction>
    <physiologicalReaction direction="left-to-right" evidence="1">
        <dbReference type="Rhea" id="RHEA:24903"/>
    </physiologicalReaction>
</comment>
<dbReference type="InterPro" id="IPR029787">
    <property type="entry name" value="Nucleotide_cyclase"/>
</dbReference>
<dbReference type="Pfam" id="PF00990">
    <property type="entry name" value="GGDEF"/>
    <property type="match status" value="1"/>
</dbReference>
<dbReference type="PIRSF" id="PIRSF005925">
    <property type="entry name" value="Dos"/>
    <property type="match status" value="1"/>
</dbReference>
<dbReference type="InterPro" id="IPR000014">
    <property type="entry name" value="PAS"/>
</dbReference>
<dbReference type="SMART" id="SM00091">
    <property type="entry name" value="PAS"/>
    <property type="match status" value="1"/>
</dbReference>
<dbReference type="SUPFAM" id="SSF55073">
    <property type="entry name" value="Nucleotide cyclase"/>
    <property type="match status" value="1"/>
</dbReference>
<dbReference type="Gene3D" id="3.30.70.270">
    <property type="match status" value="1"/>
</dbReference>
<feature type="domain" description="PAC" evidence="3">
    <location>
        <begin position="122"/>
        <end position="174"/>
    </location>
</feature>
<dbReference type="PANTHER" id="PTHR44757">
    <property type="entry name" value="DIGUANYLATE CYCLASE DGCP"/>
    <property type="match status" value="1"/>
</dbReference>
<evidence type="ECO:0000259" key="3">
    <source>
        <dbReference type="PROSITE" id="PS50113"/>
    </source>
</evidence>
<dbReference type="FunFam" id="3.20.20.450:FF:000001">
    <property type="entry name" value="Cyclic di-GMP phosphodiesterase yahA"/>
    <property type="match status" value="1"/>
</dbReference>
<dbReference type="Gene3D" id="3.20.20.450">
    <property type="entry name" value="EAL domain"/>
    <property type="match status" value="1"/>
</dbReference>
<dbReference type="SUPFAM" id="SSF141868">
    <property type="entry name" value="EAL domain-like"/>
    <property type="match status" value="1"/>
</dbReference>
<gene>
    <name evidence="6" type="ORF">DLM46_30420</name>
</gene>
<keyword evidence="7" id="KW-1185">Reference proteome</keyword>
<organism evidence="6 7">
    <name type="scientific">Paraburkholderia lacunae</name>
    <dbReference type="NCBI Taxonomy" id="2211104"/>
    <lineage>
        <taxon>Bacteria</taxon>
        <taxon>Pseudomonadati</taxon>
        <taxon>Pseudomonadota</taxon>
        <taxon>Betaproteobacteria</taxon>
        <taxon>Burkholderiales</taxon>
        <taxon>Burkholderiaceae</taxon>
        <taxon>Paraburkholderia</taxon>
    </lineage>
</organism>
<evidence type="ECO:0000259" key="2">
    <source>
        <dbReference type="PROSITE" id="PS50112"/>
    </source>
</evidence>
<dbReference type="InterPro" id="IPR052155">
    <property type="entry name" value="Biofilm_reg_signaling"/>
</dbReference>
<feature type="domain" description="EAL" evidence="4">
    <location>
        <begin position="509"/>
        <end position="763"/>
    </location>
</feature>
<dbReference type="PROSITE" id="PS50112">
    <property type="entry name" value="PAS"/>
    <property type="match status" value="1"/>
</dbReference>
<dbReference type="GO" id="GO:0071732">
    <property type="term" value="P:cellular response to nitric oxide"/>
    <property type="evidence" value="ECO:0007669"/>
    <property type="project" value="UniProtKB-ARBA"/>
</dbReference>
<feature type="domain" description="GGDEF" evidence="5">
    <location>
        <begin position="368"/>
        <end position="500"/>
    </location>
</feature>
<dbReference type="GO" id="GO:0071111">
    <property type="term" value="F:cyclic-guanylate-specific phosphodiesterase activity"/>
    <property type="evidence" value="ECO:0007669"/>
    <property type="project" value="UniProtKB-EC"/>
</dbReference>
<dbReference type="InterPro" id="IPR043128">
    <property type="entry name" value="Rev_trsase/Diguanyl_cyclase"/>
</dbReference>
<dbReference type="PANTHER" id="PTHR44757:SF2">
    <property type="entry name" value="BIOFILM ARCHITECTURE MAINTENANCE PROTEIN MBAA"/>
    <property type="match status" value="1"/>
</dbReference>
<proteinExistence type="predicted"/>
<evidence type="ECO:0000259" key="4">
    <source>
        <dbReference type="PROSITE" id="PS50883"/>
    </source>
</evidence>
<reference evidence="7" key="1">
    <citation type="submission" date="2018-05" db="EMBL/GenBank/DDBJ databases">
        <authorList>
            <person name="Feng T."/>
        </authorList>
    </citation>
    <scope>NUCLEOTIDE SEQUENCE [LARGE SCALE GENOMIC DNA]</scope>
    <source>
        <strain evidence="7">S27</strain>
    </source>
</reference>
<dbReference type="PROSITE" id="PS50883">
    <property type="entry name" value="EAL"/>
    <property type="match status" value="1"/>
</dbReference>
<evidence type="ECO:0000259" key="5">
    <source>
        <dbReference type="PROSITE" id="PS50887"/>
    </source>
</evidence>
<dbReference type="InterPro" id="IPR001633">
    <property type="entry name" value="EAL_dom"/>
</dbReference>
<dbReference type="OrthoDB" id="9813903at2"/>
<protein>
    <submittedName>
        <fullName evidence="6">Bifunctional diguanylate cyclase/phosphodiesterase</fullName>
    </submittedName>
</protein>
<accession>A0A370N0F5</accession>
<dbReference type="SUPFAM" id="SSF55785">
    <property type="entry name" value="PYP-like sensor domain (PAS domain)"/>
    <property type="match status" value="1"/>
</dbReference>
<dbReference type="PROSITE" id="PS50113">
    <property type="entry name" value="PAC"/>
    <property type="match status" value="1"/>
</dbReference>
<dbReference type="CDD" id="cd00130">
    <property type="entry name" value="PAS"/>
    <property type="match status" value="1"/>
</dbReference>
<dbReference type="Pfam" id="PF13426">
    <property type="entry name" value="PAS_9"/>
    <property type="match status" value="1"/>
</dbReference>
<dbReference type="InterPro" id="IPR000700">
    <property type="entry name" value="PAS-assoc_C"/>
</dbReference>
<dbReference type="NCBIfam" id="TIGR00229">
    <property type="entry name" value="sensory_box"/>
    <property type="match status" value="1"/>
</dbReference>
<dbReference type="InterPro" id="IPR000160">
    <property type="entry name" value="GGDEF_dom"/>
</dbReference>
<dbReference type="CDD" id="cd01948">
    <property type="entry name" value="EAL"/>
    <property type="match status" value="1"/>
</dbReference>
<dbReference type="Pfam" id="PF00563">
    <property type="entry name" value="EAL"/>
    <property type="match status" value="1"/>
</dbReference>
<evidence type="ECO:0000313" key="6">
    <source>
        <dbReference type="EMBL" id="RDJ99100.1"/>
    </source>
</evidence>
<feature type="domain" description="PAS" evidence="2">
    <location>
        <begin position="48"/>
        <end position="93"/>
    </location>
</feature>
<dbReference type="RefSeq" id="WP_115106865.1">
    <property type="nucleotide sequence ID" value="NZ_QHKS01000026.1"/>
</dbReference>
<dbReference type="Gene3D" id="3.30.450.20">
    <property type="entry name" value="PAS domain"/>
    <property type="match status" value="1"/>
</dbReference>
<dbReference type="InterPro" id="IPR012226">
    <property type="entry name" value="Diguanyl_cyclase/Pdiesterase"/>
</dbReference>
<comment type="caution">
    <text evidence="6">The sequence shown here is derived from an EMBL/GenBank/DDBJ whole genome shotgun (WGS) entry which is preliminary data.</text>
</comment>
<dbReference type="SMART" id="SM00267">
    <property type="entry name" value="GGDEF"/>
    <property type="match status" value="1"/>
</dbReference>